<keyword evidence="9" id="KW-1185">Reference proteome</keyword>
<sequence>MKKVLMVWFIITILVGGFLSLLSSSFITGTLSDYTVFGMDSWLGSSFAGLTGVLLTFSLFLVLG</sequence>
<keyword evidence="5 6" id="KW-0472">Membrane</keyword>
<feature type="domain" description="PDGLE" evidence="7">
    <location>
        <begin position="28"/>
        <end position="63"/>
    </location>
</feature>
<feature type="transmembrane region" description="Helical" evidence="6">
    <location>
        <begin position="42"/>
        <end position="63"/>
    </location>
</feature>
<comment type="caution">
    <text evidence="8">The sequence shown here is derived from an EMBL/GenBank/DDBJ whole genome shotgun (WGS) entry which is preliminary data.</text>
</comment>
<dbReference type="Proteomes" id="UP000070352">
    <property type="component" value="Unassembled WGS sequence"/>
</dbReference>
<evidence type="ECO:0000256" key="5">
    <source>
        <dbReference type="ARBA" id="ARBA00023136"/>
    </source>
</evidence>
<organism evidence="8 9">
    <name type="scientific">Tepidibacillus decaturensis</name>
    <dbReference type="NCBI Taxonomy" id="1413211"/>
    <lineage>
        <taxon>Bacteria</taxon>
        <taxon>Bacillati</taxon>
        <taxon>Bacillota</taxon>
        <taxon>Bacilli</taxon>
        <taxon>Bacillales</taxon>
        <taxon>Bacillaceae</taxon>
        <taxon>Tepidibacillus</taxon>
    </lineage>
</organism>
<protein>
    <recommendedName>
        <fullName evidence="7">PDGLE domain-containing protein</fullName>
    </recommendedName>
</protein>
<evidence type="ECO:0000256" key="2">
    <source>
        <dbReference type="ARBA" id="ARBA00022475"/>
    </source>
</evidence>
<dbReference type="EMBL" id="LSKU01000001">
    <property type="protein sequence ID" value="KXG43498.1"/>
    <property type="molecule type" value="Genomic_DNA"/>
</dbReference>
<dbReference type="AlphaFoldDB" id="A0A135L383"/>
<dbReference type="InterPro" id="IPR025937">
    <property type="entry name" value="PDGLE_dom"/>
</dbReference>
<evidence type="ECO:0000256" key="3">
    <source>
        <dbReference type="ARBA" id="ARBA00022692"/>
    </source>
</evidence>
<evidence type="ECO:0000259" key="7">
    <source>
        <dbReference type="Pfam" id="PF13190"/>
    </source>
</evidence>
<evidence type="ECO:0000256" key="4">
    <source>
        <dbReference type="ARBA" id="ARBA00022989"/>
    </source>
</evidence>
<dbReference type="GO" id="GO:0005886">
    <property type="term" value="C:plasma membrane"/>
    <property type="evidence" value="ECO:0007669"/>
    <property type="project" value="UniProtKB-SubCell"/>
</dbReference>
<keyword evidence="2" id="KW-1003">Cell membrane</keyword>
<evidence type="ECO:0000313" key="9">
    <source>
        <dbReference type="Proteomes" id="UP000070352"/>
    </source>
</evidence>
<name>A0A135L383_9BACI</name>
<dbReference type="RefSeq" id="WP_068724075.1">
    <property type="nucleotide sequence ID" value="NZ_LSKU01000001.1"/>
</dbReference>
<comment type="subcellular location">
    <subcellularLocation>
        <location evidence="1">Cell membrane</location>
    </subcellularLocation>
</comment>
<dbReference type="Pfam" id="PF13190">
    <property type="entry name" value="PDGLE"/>
    <property type="match status" value="1"/>
</dbReference>
<reference evidence="8 9" key="1">
    <citation type="submission" date="2016-02" db="EMBL/GenBank/DDBJ databases">
        <title>Draft Genome for Tepidibacillus decaturensis nov. sp. Strain Z9, an Anaerobic, Moderately Thermophilic and Heterotrophic Bacterium from Deep Subsurface of the Illinois Basin, USA.</title>
        <authorList>
            <person name="Dong Y."/>
            <person name="Chang J.Y."/>
            <person name="Sanford R."/>
            <person name="Fouke B.W."/>
        </authorList>
    </citation>
    <scope>NUCLEOTIDE SEQUENCE [LARGE SCALE GENOMIC DNA]</scope>
    <source>
        <strain evidence="8 9">Z9</strain>
    </source>
</reference>
<keyword evidence="4 6" id="KW-1133">Transmembrane helix</keyword>
<evidence type="ECO:0000313" key="8">
    <source>
        <dbReference type="EMBL" id="KXG43498.1"/>
    </source>
</evidence>
<keyword evidence="3 6" id="KW-0812">Transmembrane</keyword>
<accession>A0A135L383</accession>
<evidence type="ECO:0000256" key="6">
    <source>
        <dbReference type="SAM" id="Phobius"/>
    </source>
</evidence>
<gene>
    <name evidence="8" type="ORF">U473_05320</name>
</gene>
<evidence type="ECO:0000256" key="1">
    <source>
        <dbReference type="ARBA" id="ARBA00004236"/>
    </source>
</evidence>
<feature type="non-terminal residue" evidence="8">
    <location>
        <position position="64"/>
    </location>
</feature>
<proteinExistence type="predicted"/>